<dbReference type="Proteomes" id="UP001500420">
    <property type="component" value="Unassembled WGS sequence"/>
</dbReference>
<comment type="caution">
    <text evidence="1">The sequence shown here is derived from an EMBL/GenBank/DDBJ whole genome shotgun (WGS) entry which is preliminary data.</text>
</comment>
<keyword evidence="2" id="KW-1185">Reference proteome</keyword>
<sequence length="165" mass="18471">MGEFADAIQERLRERLAERQLSLDWRTEYRVGPTPVDIAGVASGAAADSATPKTLALVELEWRRADPADNSAKLFRHLADGALDEHDRIVVCQVFTGYYDLARGGVSSKRENAEFVGRVAAEAFDRVAYHPVDFDLDPPKRGAEWPDDWRGRADDCARRIDDLLD</sequence>
<accession>A0AAV3T7N4</accession>
<protein>
    <submittedName>
        <fullName evidence="1">Uncharacterized protein</fullName>
    </submittedName>
</protein>
<evidence type="ECO:0000313" key="2">
    <source>
        <dbReference type="Proteomes" id="UP001500420"/>
    </source>
</evidence>
<evidence type="ECO:0000313" key="1">
    <source>
        <dbReference type="EMBL" id="GAA0669822.1"/>
    </source>
</evidence>
<gene>
    <name evidence="1" type="ORF">GCM10009020_14900</name>
</gene>
<dbReference type="EMBL" id="BAAADV010000001">
    <property type="protein sequence ID" value="GAA0669822.1"/>
    <property type="molecule type" value="Genomic_DNA"/>
</dbReference>
<dbReference type="RefSeq" id="WP_343773313.1">
    <property type="nucleotide sequence ID" value="NZ_BAAADV010000001.1"/>
</dbReference>
<reference evidence="1 2" key="1">
    <citation type="journal article" date="2019" name="Int. J. Syst. Evol. Microbiol.">
        <title>The Global Catalogue of Microorganisms (GCM) 10K type strain sequencing project: providing services to taxonomists for standard genome sequencing and annotation.</title>
        <authorList>
            <consortium name="The Broad Institute Genomics Platform"/>
            <consortium name="The Broad Institute Genome Sequencing Center for Infectious Disease"/>
            <person name="Wu L."/>
            <person name="Ma J."/>
        </authorList>
    </citation>
    <scope>NUCLEOTIDE SEQUENCE [LARGE SCALE GENOMIC DNA]</scope>
    <source>
        <strain evidence="1 2">JCM 16328</strain>
    </source>
</reference>
<dbReference type="AlphaFoldDB" id="A0AAV3T7N4"/>
<proteinExistence type="predicted"/>
<organism evidence="1 2">
    <name type="scientific">Natronoarchaeum mannanilyticum</name>
    <dbReference type="NCBI Taxonomy" id="926360"/>
    <lineage>
        <taxon>Archaea</taxon>
        <taxon>Methanobacteriati</taxon>
        <taxon>Methanobacteriota</taxon>
        <taxon>Stenosarchaea group</taxon>
        <taxon>Halobacteria</taxon>
        <taxon>Halobacteriales</taxon>
        <taxon>Natronoarchaeaceae</taxon>
    </lineage>
</organism>
<name>A0AAV3T7N4_9EURY</name>